<dbReference type="Proteomes" id="UP000636800">
    <property type="component" value="Chromosome 3"/>
</dbReference>
<evidence type="ECO:0000256" key="6">
    <source>
        <dbReference type="ARBA" id="ARBA00023158"/>
    </source>
</evidence>
<evidence type="ECO:0000259" key="11">
    <source>
        <dbReference type="Pfam" id="PF26253"/>
    </source>
</evidence>
<evidence type="ECO:0000256" key="7">
    <source>
        <dbReference type="ARBA" id="ARBA00048744"/>
    </source>
</evidence>
<comment type="function">
    <text evidence="8">Probably involved in the RNA silencing pathway and required for the generation of small interfering RNAs (siRNAs).</text>
</comment>
<proteinExistence type="inferred from homology"/>
<comment type="catalytic activity">
    <reaction evidence="7 8">
        <text>RNA(n) + a ribonucleoside 5'-triphosphate = RNA(n+1) + diphosphate</text>
        <dbReference type="Rhea" id="RHEA:21248"/>
        <dbReference type="Rhea" id="RHEA-COMP:14527"/>
        <dbReference type="Rhea" id="RHEA-COMP:17342"/>
        <dbReference type="ChEBI" id="CHEBI:33019"/>
        <dbReference type="ChEBI" id="CHEBI:61557"/>
        <dbReference type="ChEBI" id="CHEBI:140395"/>
        <dbReference type="EC" id="2.7.7.48"/>
    </reaction>
</comment>
<evidence type="ECO:0000256" key="3">
    <source>
        <dbReference type="ARBA" id="ARBA00022679"/>
    </source>
</evidence>
<dbReference type="PANTHER" id="PTHR23079:SF18">
    <property type="entry name" value="RNA-DEPENDENT RNA POLYMERASE 6"/>
    <property type="match status" value="1"/>
</dbReference>
<sequence length="702" mass="79324">MLNAVLHKGIFNQHHLNDDFFKLLRAQNDGLNDAALKHIWAYKRPIFDACQRLKLVHDWLKRNLKIAAGPKAVDGNMEVRRRYSFLAFSSNQLRDKSAWFFADDGKTTSASIRKWMGKFHNKNAAKCAARMGLCFSSTHATVKTLLGEVNFEMEDIVRNDHVFSDGIGKITPDLGMEVSERLQLDDPPSAYQIRYAGYKGVIAVWPGKGDGVRLSLRKSMYKFSSSHSVLEIISWTRFQPGFLNRQIITLLSALGVPDMVFWRMQEEMVSKLDHILIDTNVALEVLTTSCAEQGNTAALMLTAGFKPQTEPHLKDMLLCVRASQLRDLLSKARIFVPKRKMANGLPGRTRDIGTRSVLYPVDTPELHHLVDCLVFPQKGERPHANEASGSDLDGDLYFVSWEPDLIPPSKKSWIPLDYKPAESKSQPRDVTHHDIIDFFVRSMVSENVGVICNAHVVHADLSEFGAMDERCIQLAELAAIAVDFPKTGMKAEMPQSLKPKLYPDFMEKHEHQSYKSEKILGKLYRAIRDAATESSLQPDSTSSHKDIPYDKDLEVPGASDFLAAAWEDKCIYDSHVNALMGHYRIRAEAEVVTGEISSLPKCNSRKQGELKERIRKAYAGLRGEFRAVFEAVEPNGGLLSDEEKNLLLEFKASAWYQVTYHPDWMKRAQELSLPDVAEVSPRLSFAWIAADYLAGIKMKRRR</sequence>
<keyword evidence="4 8" id="KW-0548">Nucleotidyltransferase</keyword>
<dbReference type="AlphaFoldDB" id="A0A835VAK0"/>
<dbReference type="InterPro" id="IPR058752">
    <property type="entry name" value="RDRP_C_head"/>
</dbReference>
<dbReference type="Pfam" id="PF26252">
    <property type="entry name" value="RdRP_helical"/>
    <property type="match status" value="1"/>
</dbReference>
<gene>
    <name evidence="12" type="ORF">HPP92_007972</name>
</gene>
<name>A0A835VAK0_VANPL</name>
<evidence type="ECO:0000256" key="8">
    <source>
        <dbReference type="RuleBase" id="RU363098"/>
    </source>
</evidence>
<keyword evidence="3 8" id="KW-0808">Transferase</keyword>
<dbReference type="Pfam" id="PF05183">
    <property type="entry name" value="RdRP"/>
    <property type="match status" value="2"/>
</dbReference>
<dbReference type="InterPro" id="IPR057596">
    <property type="entry name" value="RDRP_core"/>
</dbReference>
<feature type="domain" description="RDRP C-terminal head" evidence="11">
    <location>
        <begin position="548"/>
        <end position="699"/>
    </location>
</feature>
<comment type="caution">
    <text evidence="12">The sequence shown here is derived from an EMBL/GenBank/DDBJ whole genome shotgun (WGS) entry which is preliminary data.</text>
</comment>
<evidence type="ECO:0000313" key="12">
    <source>
        <dbReference type="EMBL" id="KAG0489161.1"/>
    </source>
</evidence>
<keyword evidence="13" id="KW-1185">Reference proteome</keyword>
<evidence type="ECO:0000259" key="9">
    <source>
        <dbReference type="Pfam" id="PF05183"/>
    </source>
</evidence>
<evidence type="ECO:0000256" key="4">
    <source>
        <dbReference type="ARBA" id="ARBA00022695"/>
    </source>
</evidence>
<reference evidence="12 13" key="1">
    <citation type="journal article" date="2020" name="Nat. Food">
        <title>A phased Vanilla planifolia genome enables genetic improvement of flavour and production.</title>
        <authorList>
            <person name="Hasing T."/>
            <person name="Tang H."/>
            <person name="Brym M."/>
            <person name="Khazi F."/>
            <person name="Huang T."/>
            <person name="Chambers A.H."/>
        </authorList>
    </citation>
    <scope>NUCLEOTIDE SEQUENCE [LARGE SCALE GENOMIC DNA]</scope>
    <source>
        <tissue evidence="12">Leaf</tissue>
    </source>
</reference>
<feature type="domain" description="RDRP helical" evidence="10">
    <location>
        <begin position="1"/>
        <end position="65"/>
    </location>
</feature>
<comment type="similarity">
    <text evidence="1 8">Belongs to the RdRP family.</text>
</comment>
<evidence type="ECO:0000259" key="10">
    <source>
        <dbReference type="Pfam" id="PF26252"/>
    </source>
</evidence>
<keyword evidence="5 8" id="KW-0694">RNA-binding</keyword>
<accession>A0A835VAK0</accession>
<dbReference type="InterPro" id="IPR007855">
    <property type="entry name" value="RDRP"/>
</dbReference>
<dbReference type="Pfam" id="PF26253">
    <property type="entry name" value="RdRP_head"/>
    <property type="match status" value="1"/>
</dbReference>
<dbReference type="GO" id="GO:0031380">
    <property type="term" value="C:nuclear RNA-directed RNA polymerase complex"/>
    <property type="evidence" value="ECO:0007669"/>
    <property type="project" value="TreeGrafter"/>
</dbReference>
<evidence type="ECO:0000256" key="1">
    <source>
        <dbReference type="ARBA" id="ARBA00005762"/>
    </source>
</evidence>
<keyword evidence="2 8" id="KW-0696">RNA-directed RNA polymerase</keyword>
<protein>
    <recommendedName>
        <fullName evidence="8">RNA-dependent RNA polymerase</fullName>
        <ecNumber evidence="8">2.7.7.48</ecNumber>
    </recommendedName>
</protein>
<dbReference type="OrthoDB" id="118154at2759"/>
<keyword evidence="6 8" id="KW-0943">RNA-mediated gene silencing</keyword>
<dbReference type="EC" id="2.7.7.48" evidence="8"/>
<dbReference type="InterPro" id="IPR058751">
    <property type="entry name" value="RDRP_helical"/>
</dbReference>
<feature type="domain" description="RDRP core" evidence="9">
    <location>
        <begin position="79"/>
        <end position="338"/>
    </location>
</feature>
<dbReference type="EMBL" id="JADCNL010000003">
    <property type="protein sequence ID" value="KAG0489161.1"/>
    <property type="molecule type" value="Genomic_DNA"/>
</dbReference>
<organism evidence="12 13">
    <name type="scientific">Vanilla planifolia</name>
    <name type="common">Vanilla</name>
    <dbReference type="NCBI Taxonomy" id="51239"/>
    <lineage>
        <taxon>Eukaryota</taxon>
        <taxon>Viridiplantae</taxon>
        <taxon>Streptophyta</taxon>
        <taxon>Embryophyta</taxon>
        <taxon>Tracheophyta</taxon>
        <taxon>Spermatophyta</taxon>
        <taxon>Magnoliopsida</taxon>
        <taxon>Liliopsida</taxon>
        <taxon>Asparagales</taxon>
        <taxon>Orchidaceae</taxon>
        <taxon>Vanilloideae</taxon>
        <taxon>Vanilleae</taxon>
        <taxon>Vanilla</taxon>
    </lineage>
</organism>
<evidence type="ECO:0000313" key="13">
    <source>
        <dbReference type="Proteomes" id="UP000636800"/>
    </source>
</evidence>
<evidence type="ECO:0000256" key="5">
    <source>
        <dbReference type="ARBA" id="ARBA00022884"/>
    </source>
</evidence>
<dbReference type="GO" id="GO:0003968">
    <property type="term" value="F:RNA-directed RNA polymerase activity"/>
    <property type="evidence" value="ECO:0007669"/>
    <property type="project" value="UniProtKB-KW"/>
</dbReference>
<dbReference type="PANTHER" id="PTHR23079">
    <property type="entry name" value="RNA-DEPENDENT RNA POLYMERASE"/>
    <property type="match status" value="1"/>
</dbReference>
<dbReference type="GO" id="GO:0030422">
    <property type="term" value="P:siRNA processing"/>
    <property type="evidence" value="ECO:0007669"/>
    <property type="project" value="TreeGrafter"/>
</dbReference>
<dbReference type="GO" id="GO:0003723">
    <property type="term" value="F:RNA binding"/>
    <property type="evidence" value="ECO:0007669"/>
    <property type="project" value="UniProtKB-KW"/>
</dbReference>
<feature type="domain" description="RDRP core" evidence="9">
    <location>
        <begin position="360"/>
        <end position="527"/>
    </location>
</feature>
<evidence type="ECO:0000256" key="2">
    <source>
        <dbReference type="ARBA" id="ARBA00022484"/>
    </source>
</evidence>